<dbReference type="GO" id="GO:0006886">
    <property type="term" value="P:intracellular protein transport"/>
    <property type="evidence" value="ECO:0007669"/>
    <property type="project" value="UniProtKB-ARBA"/>
</dbReference>
<evidence type="ECO:0000256" key="7">
    <source>
        <dbReference type="ARBA" id="ARBA00023010"/>
    </source>
</evidence>
<keyword evidence="6 10" id="KW-1133">Transmembrane helix</keyword>
<dbReference type="Gene3D" id="1.20.5.3310">
    <property type="match status" value="1"/>
</dbReference>
<feature type="compositionally biased region" description="Polar residues" evidence="11">
    <location>
        <begin position="63"/>
        <end position="77"/>
    </location>
</feature>
<proteinExistence type="inferred from homology"/>
<dbReference type="EMBL" id="LNJE01000025">
    <property type="protein sequence ID" value="KYC56120.1"/>
    <property type="molecule type" value="Genomic_DNA"/>
</dbReference>
<dbReference type="PATRIC" id="fig|1706435.3.peg.1484"/>
<keyword evidence="7 10" id="KW-0811">Translocation</keyword>
<evidence type="ECO:0000313" key="12">
    <source>
        <dbReference type="EMBL" id="KYC53274.1"/>
    </source>
</evidence>
<evidence type="ECO:0000256" key="1">
    <source>
        <dbReference type="ARBA" id="ARBA00004167"/>
    </source>
</evidence>
<sequence>MFGIGLPEILVILVVALIVVGPSKLPELAKSLGKAFNEFKRMADEVKDTIQEEVTKEDIHETIQGQDTIPQTNNTDEGISKPNKHSV</sequence>
<dbReference type="AlphaFoldDB" id="A0A150JFX9"/>
<dbReference type="NCBIfam" id="TIGR01410">
    <property type="entry name" value="tatB"/>
    <property type="match status" value="1"/>
</dbReference>
<dbReference type="GO" id="GO:0033281">
    <property type="term" value="C:TAT protein transport complex"/>
    <property type="evidence" value="ECO:0007669"/>
    <property type="project" value="UniProtKB-UniRule"/>
</dbReference>
<evidence type="ECO:0000256" key="2">
    <source>
        <dbReference type="ARBA" id="ARBA00022448"/>
    </source>
</evidence>
<evidence type="ECO:0000313" key="13">
    <source>
        <dbReference type="EMBL" id="KYC56120.1"/>
    </source>
</evidence>
<gene>
    <name evidence="10" type="primary">tatA</name>
    <name evidence="12" type="ORF">AN188_01479</name>
    <name evidence="13" type="ORF">APG09_01476</name>
</gene>
<dbReference type="PANTHER" id="PTHR33162">
    <property type="entry name" value="SEC-INDEPENDENT PROTEIN TRANSLOCASE PROTEIN TATA, CHLOROPLASTIC"/>
    <property type="match status" value="1"/>
</dbReference>
<comment type="subunit">
    <text evidence="10">Forms a complex with TatC.</text>
</comment>
<accession>A0A150J8I2</accession>
<dbReference type="EMBL" id="LNJB01000028">
    <property type="protein sequence ID" value="KYC53274.1"/>
    <property type="molecule type" value="Genomic_DNA"/>
</dbReference>
<name>A0A150JFX9_9EURY</name>
<evidence type="ECO:0000256" key="11">
    <source>
        <dbReference type="SAM" id="MobiDB-lite"/>
    </source>
</evidence>
<evidence type="ECO:0000256" key="3">
    <source>
        <dbReference type="ARBA" id="ARBA00022475"/>
    </source>
</evidence>
<dbReference type="InterPro" id="IPR018448">
    <property type="entry name" value="TatB"/>
</dbReference>
<evidence type="ECO:0000313" key="14">
    <source>
        <dbReference type="Proteomes" id="UP000092420"/>
    </source>
</evidence>
<protein>
    <recommendedName>
        <fullName evidence="10">Sec-independent protein translocase protein TatA</fullName>
    </recommendedName>
</protein>
<reference evidence="13 14" key="1">
    <citation type="journal article" date="2016" name="ISME J.">
        <title>Chasing the elusive Euryarchaeota class WSA2: genomes reveal a uniquely fastidious methyl-reducing methanogen.</title>
        <authorList>
            <person name="Nobu M.K."/>
            <person name="Narihiro T."/>
            <person name="Kuroda K."/>
            <person name="Mei R."/>
            <person name="Liu W.T."/>
        </authorList>
    </citation>
    <scope>NUCLEOTIDE SEQUENCE [LARGE SCALE GENOMIC DNA]</scope>
    <source>
        <strain evidence="12">ADurb1013_Bin02101</strain>
        <strain evidence="13">ADurb1213_Bin02801</strain>
    </source>
</reference>
<keyword evidence="8 10" id="KW-0472">Membrane</keyword>
<dbReference type="Pfam" id="PF02416">
    <property type="entry name" value="TatA_B_E"/>
    <property type="match status" value="1"/>
</dbReference>
<accession>A0A150JFX9</accession>
<dbReference type="PATRIC" id="fig|1706433.3.peg.1501"/>
<evidence type="ECO:0000256" key="6">
    <source>
        <dbReference type="ARBA" id="ARBA00022989"/>
    </source>
</evidence>
<dbReference type="InterPro" id="IPR003369">
    <property type="entry name" value="TatA/B/E"/>
</dbReference>
<dbReference type="PANTHER" id="PTHR33162:SF1">
    <property type="entry name" value="SEC-INDEPENDENT PROTEIN TRANSLOCASE PROTEIN TATA, CHLOROPLASTIC"/>
    <property type="match status" value="1"/>
</dbReference>
<comment type="caution">
    <text evidence="13">The sequence shown here is derived from an EMBL/GenBank/DDBJ whole genome shotgun (WGS) entry which is preliminary data.</text>
</comment>
<evidence type="ECO:0000256" key="4">
    <source>
        <dbReference type="ARBA" id="ARBA00022692"/>
    </source>
</evidence>
<evidence type="ECO:0000256" key="8">
    <source>
        <dbReference type="ARBA" id="ARBA00023136"/>
    </source>
</evidence>
<comment type="function">
    <text evidence="10">Part of the twin-arginine translocation (Tat) system that transports large folded proteins containing a characteristic twin-arginine motif in their signal peptide across membranes. TatA could form the protein-conducting channel of the Tat system.</text>
</comment>
<comment type="subcellular location">
    <subcellularLocation>
        <location evidence="10">Cell membrane</location>
        <topology evidence="10">Single-pass membrane protein</topology>
    </subcellularLocation>
    <subcellularLocation>
        <location evidence="1">Membrane</location>
        <topology evidence="1">Single-pass membrane protein</topology>
    </subcellularLocation>
</comment>
<feature type="region of interest" description="Disordered" evidence="11">
    <location>
        <begin position="60"/>
        <end position="87"/>
    </location>
</feature>
<dbReference type="GO" id="GO:0008320">
    <property type="term" value="F:protein transmembrane transporter activity"/>
    <property type="evidence" value="ECO:0007669"/>
    <property type="project" value="UniProtKB-UniRule"/>
</dbReference>
<dbReference type="HAMAP" id="MF_00236">
    <property type="entry name" value="TatA_E"/>
    <property type="match status" value="1"/>
</dbReference>
<keyword evidence="3 10" id="KW-1003">Cell membrane</keyword>
<keyword evidence="2 10" id="KW-0813">Transport</keyword>
<evidence type="ECO:0000256" key="10">
    <source>
        <dbReference type="HAMAP-Rule" id="MF_00236"/>
    </source>
</evidence>
<dbReference type="Proteomes" id="UP000092420">
    <property type="component" value="Unassembled WGS sequence"/>
</dbReference>
<comment type="function">
    <text evidence="9">Part of the twin-arginine translocation (Tat) system that transports large folded proteins containing a characteristic twin-arginine motif in their signal peptide across the thylakoid membrane. Involved in delta pH-dependent protein transport required for chloroplast development, especially thylakoid membrane formation. TATC and TATB mediate precursor recognition, whereas TATA facilitates translocation.</text>
</comment>
<keyword evidence="5 10" id="KW-0653">Protein transport</keyword>
<organism evidence="13">
    <name type="scientific">Candidatus Methanofastidiosum methylothiophilum</name>
    <dbReference type="NCBI Taxonomy" id="1705564"/>
    <lineage>
        <taxon>Archaea</taxon>
        <taxon>Methanobacteriati</taxon>
        <taxon>Methanobacteriota</taxon>
        <taxon>Stenosarchaea group</taxon>
        <taxon>Candidatus Methanofastidiosia</taxon>
        <taxon>Candidatus Methanofastidiosales</taxon>
        <taxon>Candidatus Methanofastidiosaceae</taxon>
        <taxon>Candidatus Methanofastidiosum</taxon>
    </lineage>
</organism>
<evidence type="ECO:0000256" key="5">
    <source>
        <dbReference type="ARBA" id="ARBA00022927"/>
    </source>
</evidence>
<comment type="similarity">
    <text evidence="10">Belongs to the TatA/E family.</text>
</comment>
<keyword evidence="4 10" id="KW-0812">Transmembrane</keyword>
<dbReference type="PRINTS" id="PR01506">
    <property type="entry name" value="TATBPROTEIN"/>
</dbReference>
<accession>A0A150JF04</accession>
<dbReference type="InterPro" id="IPR006312">
    <property type="entry name" value="TatA/E"/>
</dbReference>
<dbReference type="GO" id="GO:0043953">
    <property type="term" value="P:protein transport by the Tat complex"/>
    <property type="evidence" value="ECO:0007669"/>
    <property type="project" value="UniProtKB-UniRule"/>
</dbReference>
<evidence type="ECO:0000256" key="9">
    <source>
        <dbReference type="ARBA" id="ARBA00025340"/>
    </source>
</evidence>
<dbReference type="NCBIfam" id="NF011430">
    <property type="entry name" value="PRK14861.1"/>
    <property type="match status" value="1"/>
</dbReference>